<protein>
    <submittedName>
        <fullName evidence="2">Uncharacterized protein</fullName>
    </submittedName>
</protein>
<feature type="region of interest" description="Disordered" evidence="1">
    <location>
        <begin position="90"/>
        <end position="125"/>
    </location>
</feature>
<dbReference type="AlphaFoldDB" id="A0A0D2B6W9"/>
<feature type="compositionally biased region" description="Polar residues" evidence="1">
    <location>
        <begin position="10"/>
        <end position="23"/>
    </location>
</feature>
<proteinExistence type="predicted"/>
<organism evidence="2 3">
    <name type="scientific">Exophiala spinifera</name>
    <dbReference type="NCBI Taxonomy" id="91928"/>
    <lineage>
        <taxon>Eukaryota</taxon>
        <taxon>Fungi</taxon>
        <taxon>Dikarya</taxon>
        <taxon>Ascomycota</taxon>
        <taxon>Pezizomycotina</taxon>
        <taxon>Eurotiomycetes</taxon>
        <taxon>Chaetothyriomycetidae</taxon>
        <taxon>Chaetothyriales</taxon>
        <taxon>Herpotrichiellaceae</taxon>
        <taxon>Exophiala</taxon>
    </lineage>
</organism>
<dbReference type="HOGENOM" id="CLU_1992671_0_0_1"/>
<sequence length="125" mass="13528">MAEYMKEVVQQPSDASTPPTTSAPIDPSAYPTHRLNGIKAGKRSVQLLVNTGNQLFDAENIECDDFGWQSFGNWEGETLLKVVDILQQRQPSASTPAGNDNSKFAKHGSGQRLGPGRTLADIGKE</sequence>
<feature type="compositionally biased region" description="Polar residues" evidence="1">
    <location>
        <begin position="90"/>
        <end position="102"/>
    </location>
</feature>
<dbReference type="RefSeq" id="XP_016234879.1">
    <property type="nucleotide sequence ID" value="XM_016381777.1"/>
</dbReference>
<dbReference type="VEuPathDB" id="FungiDB:PV08_07447"/>
<evidence type="ECO:0000313" key="3">
    <source>
        <dbReference type="Proteomes" id="UP000053328"/>
    </source>
</evidence>
<keyword evidence="3" id="KW-1185">Reference proteome</keyword>
<gene>
    <name evidence="2" type="ORF">PV08_07447</name>
</gene>
<evidence type="ECO:0000313" key="2">
    <source>
        <dbReference type="EMBL" id="KIW14663.1"/>
    </source>
</evidence>
<dbReference type="OrthoDB" id="5026622at2759"/>
<reference evidence="2 3" key="1">
    <citation type="submission" date="2015-01" db="EMBL/GenBank/DDBJ databases">
        <title>The Genome Sequence of Exophiala spinifera CBS89968.</title>
        <authorList>
            <consortium name="The Broad Institute Genomics Platform"/>
            <person name="Cuomo C."/>
            <person name="de Hoog S."/>
            <person name="Gorbushina A."/>
            <person name="Stielow B."/>
            <person name="Teixiera M."/>
            <person name="Abouelleil A."/>
            <person name="Chapman S.B."/>
            <person name="Priest M."/>
            <person name="Young S.K."/>
            <person name="Wortman J."/>
            <person name="Nusbaum C."/>
            <person name="Birren B."/>
        </authorList>
    </citation>
    <scope>NUCLEOTIDE SEQUENCE [LARGE SCALE GENOMIC DNA]</scope>
    <source>
        <strain evidence="2 3">CBS 89968</strain>
    </source>
</reference>
<accession>A0A0D2B6W9</accession>
<evidence type="ECO:0000256" key="1">
    <source>
        <dbReference type="SAM" id="MobiDB-lite"/>
    </source>
</evidence>
<dbReference type="Proteomes" id="UP000053328">
    <property type="component" value="Unassembled WGS sequence"/>
</dbReference>
<dbReference type="GeneID" id="27334530"/>
<name>A0A0D2B6W9_9EURO</name>
<dbReference type="EMBL" id="KN847496">
    <property type="protein sequence ID" value="KIW14663.1"/>
    <property type="molecule type" value="Genomic_DNA"/>
</dbReference>
<feature type="region of interest" description="Disordered" evidence="1">
    <location>
        <begin position="1"/>
        <end position="31"/>
    </location>
</feature>